<keyword evidence="8" id="KW-1185">Reference proteome</keyword>
<name>A0A4R6YMT3_9GAMM</name>
<dbReference type="Pfam" id="PF12913">
    <property type="entry name" value="SH3_6"/>
    <property type="match status" value="1"/>
</dbReference>
<dbReference type="GO" id="GO:0006508">
    <property type="term" value="P:proteolysis"/>
    <property type="evidence" value="ECO:0007669"/>
    <property type="project" value="UniProtKB-KW"/>
</dbReference>
<dbReference type="GO" id="GO:0008234">
    <property type="term" value="F:cysteine-type peptidase activity"/>
    <property type="evidence" value="ECO:0007669"/>
    <property type="project" value="UniProtKB-KW"/>
</dbReference>
<feature type="chain" id="PRO_5020355547" evidence="5">
    <location>
        <begin position="24"/>
        <end position="463"/>
    </location>
</feature>
<dbReference type="InterPro" id="IPR038765">
    <property type="entry name" value="Papain-like_cys_pep_sf"/>
</dbReference>
<dbReference type="InterPro" id="IPR051202">
    <property type="entry name" value="Peptidase_C40"/>
</dbReference>
<dbReference type="Pfam" id="PF00877">
    <property type="entry name" value="NLPC_P60"/>
    <property type="match status" value="1"/>
</dbReference>
<keyword evidence="2" id="KW-0645">Protease</keyword>
<dbReference type="AlphaFoldDB" id="A0A4R6YMT3"/>
<accession>A0A4R6YMT3</accession>
<evidence type="ECO:0000313" key="7">
    <source>
        <dbReference type="EMBL" id="TDR38760.1"/>
    </source>
</evidence>
<dbReference type="PANTHER" id="PTHR47053:SF1">
    <property type="entry name" value="MUREIN DD-ENDOPEPTIDASE MEPH-RELATED"/>
    <property type="match status" value="1"/>
</dbReference>
<keyword evidence="4" id="KW-0788">Thiol protease</keyword>
<dbReference type="PANTHER" id="PTHR47053">
    <property type="entry name" value="MUREIN DD-ENDOPEPTIDASE MEPH-RELATED"/>
    <property type="match status" value="1"/>
</dbReference>
<evidence type="ECO:0000256" key="5">
    <source>
        <dbReference type="SAM" id="SignalP"/>
    </source>
</evidence>
<evidence type="ECO:0000259" key="6">
    <source>
        <dbReference type="PROSITE" id="PS51935"/>
    </source>
</evidence>
<dbReference type="InterPro" id="IPR039439">
    <property type="entry name" value="SH3b1_dom"/>
</dbReference>
<dbReference type="Gene3D" id="3.90.1720.10">
    <property type="entry name" value="endopeptidase domain like (from Nostoc punctiforme)"/>
    <property type="match status" value="1"/>
</dbReference>
<evidence type="ECO:0000313" key="8">
    <source>
        <dbReference type="Proteomes" id="UP000295293"/>
    </source>
</evidence>
<evidence type="ECO:0000256" key="4">
    <source>
        <dbReference type="ARBA" id="ARBA00022807"/>
    </source>
</evidence>
<dbReference type="RefSeq" id="WP_133821300.1">
    <property type="nucleotide sequence ID" value="NZ_SNZH01000019.1"/>
</dbReference>
<dbReference type="SUPFAM" id="SSF54001">
    <property type="entry name" value="Cysteine proteinases"/>
    <property type="match status" value="1"/>
</dbReference>
<proteinExistence type="inferred from homology"/>
<keyword evidence="3" id="KW-0378">Hydrolase</keyword>
<dbReference type="InterPro" id="IPR000064">
    <property type="entry name" value="NLP_P60_dom"/>
</dbReference>
<keyword evidence="5" id="KW-0732">Signal</keyword>
<evidence type="ECO:0000256" key="1">
    <source>
        <dbReference type="ARBA" id="ARBA00007074"/>
    </source>
</evidence>
<dbReference type="PROSITE" id="PS51935">
    <property type="entry name" value="NLPC_P60"/>
    <property type="match status" value="1"/>
</dbReference>
<dbReference type="InterPro" id="IPR027017">
    <property type="entry name" value="P60_peptidase_YkfC"/>
</dbReference>
<gene>
    <name evidence="7" type="ORF">DFR29_11988</name>
</gene>
<dbReference type="PROSITE" id="PS51257">
    <property type="entry name" value="PROKAR_LIPOPROTEIN"/>
    <property type="match status" value="1"/>
</dbReference>
<dbReference type="OrthoDB" id="9808890at2"/>
<evidence type="ECO:0000256" key="2">
    <source>
        <dbReference type="ARBA" id="ARBA00022670"/>
    </source>
</evidence>
<organism evidence="7 8">
    <name type="scientific">Tahibacter aquaticus</name>
    <dbReference type="NCBI Taxonomy" id="520092"/>
    <lineage>
        <taxon>Bacteria</taxon>
        <taxon>Pseudomonadati</taxon>
        <taxon>Pseudomonadota</taxon>
        <taxon>Gammaproteobacteria</taxon>
        <taxon>Lysobacterales</taxon>
        <taxon>Rhodanobacteraceae</taxon>
        <taxon>Tahibacter</taxon>
    </lineage>
</organism>
<sequence length="463" mass="50909">MRAYFTALLCLVLAACASSTARREPLVPPGHGVIGVEAAQLDAAFWIRRQAQSARLTLDSDAIAAQNARLFAQDKSVHDLQTLPAQIERARIEQWMDAVSRRPPKPLYDEHGVEIGSNELDALVAATNRAALPAYTPLRYGMVVRRADLRAFPTRQRVFSTPQERDIDRFQESALFPATPVAILQESRDGRWWFVLSALYAAWIEKAHVAEGDASAIFSYADKTPYLVVTGSSVQTVYTPEQPGVSALQLDMGVRVPLLAGWPAHQLVNGQHPYASQVIELPLRNAAGRLQFVPALLPRSADTADRYLPLNSANLLRQSFKFLGERYGWGHSYNARDCSGFVAEVYRSFGVILPRNTGDMGTSPALNRIALGEGDDHATRLAVLRQLKPGDLVFIPGHVMMIIGHIGDEPYVIHDTTGFSYRAADGQLARVTLNAVSVSPLTPLLGGSASYVDRIYSIQRIRN</sequence>
<dbReference type="EMBL" id="SNZH01000019">
    <property type="protein sequence ID" value="TDR38760.1"/>
    <property type="molecule type" value="Genomic_DNA"/>
</dbReference>
<protein>
    <submittedName>
        <fullName evidence="7">NlpC/P60 family protein</fullName>
    </submittedName>
</protein>
<feature type="signal peptide" evidence="5">
    <location>
        <begin position="1"/>
        <end position="23"/>
    </location>
</feature>
<comment type="caution">
    <text evidence="7">The sequence shown here is derived from an EMBL/GenBank/DDBJ whole genome shotgun (WGS) entry which is preliminary data.</text>
</comment>
<feature type="domain" description="NlpC/P60" evidence="6">
    <location>
        <begin position="309"/>
        <end position="462"/>
    </location>
</feature>
<evidence type="ECO:0000256" key="3">
    <source>
        <dbReference type="ARBA" id="ARBA00022801"/>
    </source>
</evidence>
<dbReference type="PIRSF" id="PIRSF019015">
    <property type="entry name" value="P60_peptidase_YkfC"/>
    <property type="match status" value="1"/>
</dbReference>
<comment type="similarity">
    <text evidence="1">Belongs to the peptidase C40 family.</text>
</comment>
<dbReference type="Proteomes" id="UP000295293">
    <property type="component" value="Unassembled WGS sequence"/>
</dbReference>
<reference evidence="7 8" key="1">
    <citation type="submission" date="2019-03" db="EMBL/GenBank/DDBJ databases">
        <title>Genomic Encyclopedia of Type Strains, Phase IV (KMG-IV): sequencing the most valuable type-strain genomes for metagenomic binning, comparative biology and taxonomic classification.</title>
        <authorList>
            <person name="Goeker M."/>
        </authorList>
    </citation>
    <scope>NUCLEOTIDE SEQUENCE [LARGE SCALE GENOMIC DNA]</scope>
    <source>
        <strain evidence="7 8">DSM 21667</strain>
    </source>
</reference>